<evidence type="ECO:0000256" key="4">
    <source>
        <dbReference type="ARBA" id="ARBA00022723"/>
    </source>
</evidence>
<keyword evidence="6" id="KW-0378">Hydrolase</keyword>
<evidence type="ECO:0000256" key="7">
    <source>
        <dbReference type="ARBA" id="ARBA00022842"/>
    </source>
</evidence>
<dbReference type="InterPro" id="IPR036691">
    <property type="entry name" value="Endo/exonu/phosph_ase_sf"/>
</dbReference>
<dbReference type="InterPro" id="IPR006311">
    <property type="entry name" value="TAT_signal"/>
</dbReference>
<name>D5ZWS6_STRV1</name>
<dbReference type="InterPro" id="IPR051547">
    <property type="entry name" value="TDP2-like"/>
</dbReference>
<evidence type="ECO:0000256" key="3">
    <source>
        <dbReference type="ARBA" id="ARBA00022722"/>
    </source>
</evidence>
<comment type="cofactor">
    <cofactor evidence="2">
        <name>Mg(2+)</name>
        <dbReference type="ChEBI" id="CHEBI:18420"/>
    </cofactor>
</comment>
<comment type="cofactor">
    <cofactor evidence="1">
        <name>Mn(2+)</name>
        <dbReference type="ChEBI" id="CHEBI:29035"/>
    </cofactor>
</comment>
<dbReference type="Gene3D" id="3.60.10.10">
    <property type="entry name" value="Endonuclease/exonuclease/phosphatase"/>
    <property type="match status" value="1"/>
</dbReference>
<evidence type="ECO:0000256" key="6">
    <source>
        <dbReference type="ARBA" id="ARBA00022801"/>
    </source>
</evidence>
<dbReference type="InterPro" id="IPR005135">
    <property type="entry name" value="Endo/exonuclease/phosphatase"/>
</dbReference>
<gene>
    <name evidence="11" type="ORF">SSFG_06210</name>
</gene>
<protein>
    <recommendedName>
        <fullName evidence="10">Endonuclease/exonuclease/phosphatase domain-containing protein</fullName>
    </recommendedName>
</protein>
<evidence type="ECO:0000256" key="9">
    <source>
        <dbReference type="SAM" id="MobiDB-lite"/>
    </source>
</evidence>
<dbReference type="GO" id="GO:0004518">
    <property type="term" value="F:nuclease activity"/>
    <property type="evidence" value="ECO:0007669"/>
    <property type="project" value="UniProtKB-KW"/>
</dbReference>
<sequence>MSRLRAPFGTPPYARLARKPPRRATEGVPVPHPSHVTRRLGLKAALTASVALPLASTALPPGAASAKERPDRPLEVMSFNLRFASAAEPHSWAVRRPVMRDLLRRERPHVIGTQEGLYPQLRDIEADLGPAYDWIGTGREGGSRDEFTAVLYDTQRLVPLEYDHFWLSDTPDVIASNTWGNAFVRMATRVRFRDLRAGGREFHVLNTHLDNASQYARERAAALIADRVGGLGRCVPVVVTGDFNVAAHENPVYDTLLGAGLVDTWEAAAERGEPYGTFHGYRPPVPGGPRIDWILVTPGVTVHRASVNTFAPAGRFPSDHLPVQAALTLRT</sequence>
<dbReference type="CDD" id="cd09083">
    <property type="entry name" value="EEP-1"/>
    <property type="match status" value="1"/>
</dbReference>
<dbReference type="GO" id="GO:0016787">
    <property type="term" value="F:hydrolase activity"/>
    <property type="evidence" value="ECO:0007669"/>
    <property type="project" value="UniProtKB-KW"/>
</dbReference>
<keyword evidence="7" id="KW-0460">Magnesium</keyword>
<dbReference type="Proteomes" id="UP000003824">
    <property type="component" value="Unassembled WGS sequence"/>
</dbReference>
<dbReference type="PROSITE" id="PS51318">
    <property type="entry name" value="TAT"/>
    <property type="match status" value="1"/>
</dbReference>
<proteinExistence type="predicted"/>
<dbReference type="Pfam" id="PF03372">
    <property type="entry name" value="Exo_endo_phos"/>
    <property type="match status" value="1"/>
</dbReference>
<keyword evidence="8" id="KW-0234">DNA repair</keyword>
<evidence type="ECO:0000256" key="1">
    <source>
        <dbReference type="ARBA" id="ARBA00001936"/>
    </source>
</evidence>
<reference evidence="12" key="1">
    <citation type="submission" date="2008-12" db="EMBL/GenBank/DDBJ databases">
        <title>Annotation of Streptomyces ghanaensis ATCC 14672.</title>
        <authorList>
            <consortium name="The Broad Institute Genome Sequencing Platform"/>
            <consortium name="Broad Institute Microbial Sequencing Center"/>
            <person name="Fischbach M."/>
            <person name="Ward D."/>
            <person name="Young S."/>
            <person name="Kodira C.D."/>
            <person name="Zeng Q."/>
            <person name="Koehrsen M."/>
            <person name="Godfrey P."/>
            <person name="Alvarado L."/>
            <person name="Berlin A.M."/>
            <person name="Borenstein D."/>
            <person name="Chen Z."/>
            <person name="Engels R."/>
            <person name="Freedman E."/>
            <person name="Gellesch M."/>
            <person name="Goldberg J."/>
            <person name="Griggs A."/>
            <person name="Gujja S."/>
            <person name="Heiman D.I."/>
            <person name="Hepburn T.A."/>
            <person name="Howarth C."/>
            <person name="Jen D."/>
            <person name="Larson L."/>
            <person name="Lewis B."/>
            <person name="Mehta T."/>
            <person name="Park D."/>
            <person name="Pearson M."/>
            <person name="Roberts A."/>
            <person name="Saif S."/>
            <person name="Shea T.D."/>
            <person name="Shenoy N."/>
            <person name="Sisk P."/>
            <person name="Stolte C."/>
            <person name="Sykes S.N."/>
            <person name="Walk T."/>
            <person name="White J."/>
            <person name="Yandava C."/>
            <person name="Straight P."/>
            <person name="Clardy J."/>
            <person name="Hung D."/>
            <person name="Kolter R."/>
            <person name="Mekalanos J."/>
            <person name="Walker S."/>
            <person name="Walsh C.T."/>
            <person name="Wieland B.L.C."/>
            <person name="Ilzarbe M."/>
            <person name="Galagan J."/>
            <person name="Nusbaum C."/>
            <person name="Birren B."/>
        </authorList>
    </citation>
    <scope>NUCLEOTIDE SEQUENCE [LARGE SCALE GENOMIC DNA]</scope>
    <source>
        <strain evidence="12">ATCC 14672 / DSM 40746 / JCM 4963 / KCTC 9882 / NRRL B-12104 / FH 1290</strain>
    </source>
</reference>
<keyword evidence="4" id="KW-0479">Metal-binding</keyword>
<evidence type="ECO:0000259" key="10">
    <source>
        <dbReference type="Pfam" id="PF03372"/>
    </source>
</evidence>
<evidence type="ECO:0000313" key="12">
    <source>
        <dbReference type="Proteomes" id="UP000003824"/>
    </source>
</evidence>
<organism evidence="11 12">
    <name type="scientific">Streptomyces viridosporus (strain ATCC 14672 / DSM 40746 / JCM 4963 / KCTC 9882 / NRRL B-12104 / FH 1290)</name>
    <name type="common">Streptomyces ghanaensis</name>
    <dbReference type="NCBI Taxonomy" id="566461"/>
    <lineage>
        <taxon>Bacteria</taxon>
        <taxon>Bacillati</taxon>
        <taxon>Actinomycetota</taxon>
        <taxon>Actinomycetes</taxon>
        <taxon>Kitasatosporales</taxon>
        <taxon>Streptomycetaceae</taxon>
        <taxon>Streptomyces</taxon>
    </lineage>
</organism>
<dbReference type="GO" id="GO:0006281">
    <property type="term" value="P:DNA repair"/>
    <property type="evidence" value="ECO:0007669"/>
    <property type="project" value="UniProtKB-KW"/>
</dbReference>
<feature type="non-terminal residue" evidence="11">
    <location>
        <position position="331"/>
    </location>
</feature>
<evidence type="ECO:0000256" key="5">
    <source>
        <dbReference type="ARBA" id="ARBA00022763"/>
    </source>
</evidence>
<dbReference type="EMBL" id="DS999641">
    <property type="protein sequence ID" value="EFE70967.2"/>
    <property type="molecule type" value="Genomic_DNA"/>
</dbReference>
<feature type="domain" description="Endonuclease/exonuclease/phosphatase" evidence="10">
    <location>
        <begin position="77"/>
        <end position="320"/>
    </location>
</feature>
<evidence type="ECO:0000313" key="11">
    <source>
        <dbReference type="EMBL" id="EFE70967.2"/>
    </source>
</evidence>
<dbReference type="PANTHER" id="PTHR15822:SF4">
    <property type="entry name" value="TYROSYL-DNA PHOSPHODIESTERASE 2"/>
    <property type="match status" value="1"/>
</dbReference>
<accession>D5ZWS6</accession>
<dbReference type="GO" id="GO:0046872">
    <property type="term" value="F:metal ion binding"/>
    <property type="evidence" value="ECO:0007669"/>
    <property type="project" value="UniProtKB-KW"/>
</dbReference>
<evidence type="ECO:0000256" key="8">
    <source>
        <dbReference type="ARBA" id="ARBA00023204"/>
    </source>
</evidence>
<feature type="region of interest" description="Disordered" evidence="9">
    <location>
        <begin position="1"/>
        <end position="35"/>
    </location>
</feature>
<evidence type="ECO:0000256" key="2">
    <source>
        <dbReference type="ARBA" id="ARBA00001946"/>
    </source>
</evidence>
<dbReference type="eggNOG" id="COG3568">
    <property type="taxonomic scope" value="Bacteria"/>
</dbReference>
<dbReference type="SUPFAM" id="SSF56219">
    <property type="entry name" value="DNase I-like"/>
    <property type="match status" value="1"/>
</dbReference>
<dbReference type="AlphaFoldDB" id="D5ZWS6"/>
<keyword evidence="5" id="KW-0227">DNA damage</keyword>
<dbReference type="PANTHER" id="PTHR15822">
    <property type="entry name" value="TRAF AND TNF RECEPTOR-ASSOCIATED PROTEIN"/>
    <property type="match status" value="1"/>
</dbReference>
<keyword evidence="3" id="KW-0540">Nuclease</keyword>